<feature type="domain" description="HTH psq-type" evidence="1">
    <location>
        <begin position="7"/>
        <end position="48"/>
    </location>
</feature>
<reference evidence="3" key="1">
    <citation type="journal article" date="2017" name="Genome Biol. Evol.">
        <title>The complete genome sequence of the phytopathogenic fungus Sclerotinia sclerotiorum reveals insights into the genome architecture of broad host range pathogens.</title>
        <authorList>
            <person name="Derbyshire M."/>
            <person name="Denton-Giles M."/>
            <person name="Hegedus D."/>
            <person name="Seifbarghy S."/>
            <person name="Rollins J."/>
            <person name="van Kan J."/>
            <person name="Seidl M.F."/>
            <person name="Faino L."/>
            <person name="Mbengue M."/>
            <person name="Navaud O."/>
            <person name="Raffaele S."/>
            <person name="Hammond-Kosack K."/>
            <person name="Heard S."/>
            <person name="Oliver R."/>
        </authorList>
    </citation>
    <scope>NUCLEOTIDE SEQUENCE [LARGE SCALE GENOMIC DNA]</scope>
    <source>
        <strain evidence="3">ATCC 18683 / 1980 / Ss-1</strain>
    </source>
</reference>
<protein>
    <recommendedName>
        <fullName evidence="1">HTH psq-type domain-containing protein</fullName>
    </recommendedName>
</protein>
<dbReference type="OrthoDB" id="3439594at2759"/>
<dbReference type="Proteomes" id="UP000177798">
    <property type="component" value="Chromosome 13"/>
</dbReference>
<dbReference type="AlphaFoldDB" id="A0A1D9QIV1"/>
<evidence type="ECO:0000259" key="1">
    <source>
        <dbReference type="Pfam" id="PF05225"/>
    </source>
</evidence>
<dbReference type="InterPro" id="IPR007889">
    <property type="entry name" value="HTH_Psq"/>
</dbReference>
<accession>A0A1D9QIV1</accession>
<organism evidence="2 3">
    <name type="scientific">Sclerotinia sclerotiorum (strain ATCC 18683 / 1980 / Ss-1)</name>
    <name type="common">White mold</name>
    <name type="synonym">Whetzelinia sclerotiorum</name>
    <dbReference type="NCBI Taxonomy" id="665079"/>
    <lineage>
        <taxon>Eukaryota</taxon>
        <taxon>Fungi</taxon>
        <taxon>Dikarya</taxon>
        <taxon>Ascomycota</taxon>
        <taxon>Pezizomycotina</taxon>
        <taxon>Leotiomycetes</taxon>
        <taxon>Helotiales</taxon>
        <taxon>Sclerotiniaceae</taxon>
        <taxon>Sclerotinia</taxon>
    </lineage>
</organism>
<proteinExistence type="predicted"/>
<dbReference type="VEuPathDB" id="FungiDB:sscle_13g096470"/>
<gene>
    <name evidence="2" type="ORF">sscle_13g096470</name>
</gene>
<dbReference type="EMBL" id="CP017826">
    <property type="protein sequence ID" value="APA14877.1"/>
    <property type="molecule type" value="Genomic_DNA"/>
</dbReference>
<dbReference type="GO" id="GO:0003677">
    <property type="term" value="F:DNA binding"/>
    <property type="evidence" value="ECO:0007669"/>
    <property type="project" value="InterPro"/>
</dbReference>
<evidence type="ECO:0000313" key="3">
    <source>
        <dbReference type="Proteomes" id="UP000177798"/>
    </source>
</evidence>
<dbReference type="Gene3D" id="1.10.10.60">
    <property type="entry name" value="Homeodomain-like"/>
    <property type="match status" value="1"/>
</dbReference>
<dbReference type="Pfam" id="PF05225">
    <property type="entry name" value="HTH_psq"/>
    <property type="match status" value="1"/>
</dbReference>
<sequence length="108" mass="12545">METQSKEARIILAIEAIRKSKNLTITKAAKVYSVPRSTLRNRINNRNNQMEIRANGYKITELEEKVLLQYIIDMDDRGFTPKLSGVEDMANYILQSRGAKRVKLYLHF</sequence>
<name>A0A1D9QIV1_SCLS1</name>
<dbReference type="SUPFAM" id="SSF46689">
    <property type="entry name" value="Homeodomain-like"/>
    <property type="match status" value="1"/>
</dbReference>
<dbReference type="InterPro" id="IPR009057">
    <property type="entry name" value="Homeodomain-like_sf"/>
</dbReference>
<evidence type="ECO:0000313" key="2">
    <source>
        <dbReference type="EMBL" id="APA14877.1"/>
    </source>
</evidence>